<reference evidence="7" key="1">
    <citation type="submission" date="2018-06" db="EMBL/GenBank/DDBJ databases">
        <authorList>
            <person name="Zhirakovskaya E."/>
        </authorList>
    </citation>
    <scope>NUCLEOTIDE SEQUENCE</scope>
</reference>
<dbReference type="InterPro" id="IPR015421">
    <property type="entry name" value="PyrdxlP-dep_Trfase_major"/>
</dbReference>
<dbReference type="InterPro" id="IPR020578">
    <property type="entry name" value="Aminotrans_V_PyrdxlP_BS"/>
</dbReference>
<dbReference type="InterPro" id="IPR015424">
    <property type="entry name" value="PyrdxlP-dep_Trfase"/>
</dbReference>
<dbReference type="EMBL" id="UOGE01000090">
    <property type="protein sequence ID" value="VAX23826.1"/>
    <property type="molecule type" value="Genomic_DNA"/>
</dbReference>
<dbReference type="FunFam" id="3.40.640.10:FF:000027">
    <property type="entry name" value="Serine--pyruvate aminotransferase, mitochondrial"/>
    <property type="match status" value="1"/>
</dbReference>
<dbReference type="AlphaFoldDB" id="A0A3B1BZU0"/>
<evidence type="ECO:0000256" key="4">
    <source>
        <dbReference type="ARBA" id="ARBA00022679"/>
    </source>
</evidence>
<evidence type="ECO:0000256" key="5">
    <source>
        <dbReference type="ARBA" id="ARBA00022898"/>
    </source>
</evidence>
<dbReference type="Gene3D" id="3.40.640.10">
    <property type="entry name" value="Type I PLP-dependent aspartate aminotransferase-like (Major domain)"/>
    <property type="match status" value="1"/>
</dbReference>
<dbReference type="InterPro" id="IPR000192">
    <property type="entry name" value="Aminotrans_V_dom"/>
</dbReference>
<protein>
    <submittedName>
        <fullName evidence="7">Serine--glyoxylate aminotransferase</fullName>
        <ecNumber evidence="7">2.6.1.45</ecNumber>
    </submittedName>
</protein>
<dbReference type="PANTHER" id="PTHR21152:SF40">
    <property type="entry name" value="ALANINE--GLYOXYLATE AMINOTRANSFERASE"/>
    <property type="match status" value="1"/>
</dbReference>
<dbReference type="GO" id="GO:0050281">
    <property type="term" value="F:L-serine-glyoxylate transaminase activity"/>
    <property type="evidence" value="ECO:0007669"/>
    <property type="project" value="UniProtKB-EC"/>
</dbReference>
<dbReference type="Gene3D" id="3.90.1150.10">
    <property type="entry name" value="Aspartate Aminotransferase, domain 1"/>
    <property type="match status" value="1"/>
</dbReference>
<dbReference type="GO" id="GO:0005777">
    <property type="term" value="C:peroxisome"/>
    <property type="evidence" value="ECO:0007669"/>
    <property type="project" value="TreeGrafter"/>
</dbReference>
<dbReference type="InterPro" id="IPR015422">
    <property type="entry name" value="PyrdxlP-dep_Trfase_small"/>
</dbReference>
<dbReference type="PIRSF" id="PIRSF000524">
    <property type="entry name" value="SPT"/>
    <property type="match status" value="1"/>
</dbReference>
<dbReference type="GO" id="GO:0019265">
    <property type="term" value="P:glycine biosynthetic process, by transamination of glyoxylate"/>
    <property type="evidence" value="ECO:0007669"/>
    <property type="project" value="TreeGrafter"/>
</dbReference>
<name>A0A3B1BZU0_9ZZZZ</name>
<proteinExistence type="inferred from homology"/>
<comment type="cofactor">
    <cofactor evidence="1">
        <name>pyridoxal 5'-phosphate</name>
        <dbReference type="ChEBI" id="CHEBI:597326"/>
    </cofactor>
</comment>
<dbReference type="GO" id="GO:0008453">
    <property type="term" value="F:alanine-glyoxylate transaminase activity"/>
    <property type="evidence" value="ECO:0007669"/>
    <property type="project" value="TreeGrafter"/>
</dbReference>
<evidence type="ECO:0000256" key="3">
    <source>
        <dbReference type="ARBA" id="ARBA00022576"/>
    </source>
</evidence>
<keyword evidence="3 7" id="KW-0032">Aminotransferase</keyword>
<gene>
    <name evidence="7" type="ORF">MNBD_NITROSPINAE02-1738</name>
</gene>
<dbReference type="Pfam" id="PF00266">
    <property type="entry name" value="Aminotran_5"/>
    <property type="match status" value="1"/>
</dbReference>
<evidence type="ECO:0000259" key="6">
    <source>
        <dbReference type="Pfam" id="PF00266"/>
    </source>
</evidence>
<dbReference type="SUPFAM" id="SSF53383">
    <property type="entry name" value="PLP-dependent transferases"/>
    <property type="match status" value="1"/>
</dbReference>
<dbReference type="GO" id="GO:0004760">
    <property type="term" value="F:L-serine-pyruvate transaminase activity"/>
    <property type="evidence" value="ECO:0007669"/>
    <property type="project" value="TreeGrafter"/>
</dbReference>
<keyword evidence="4 7" id="KW-0808">Transferase</keyword>
<evidence type="ECO:0000256" key="2">
    <source>
        <dbReference type="ARBA" id="ARBA00009236"/>
    </source>
</evidence>
<accession>A0A3B1BZU0</accession>
<sequence length="381" mass="41545">MKKRYLMSPGPTPIPEEVLLEMAKPIMHHRTPQFSKIFKECAQSLKKLFKTDQPVLMLASTGTGAMEAAVTNLFSPGDKVLVINGGKFGERWGQISSAYGLFVEWIKVEWGQAVDIDSVKQALLDNPDIQAIMVQGSETSTTAAHPIKELAELTKATDRLLIVDGITSVGVVDMPMDQWGIDALITGSQKALMLPPGLGFIALSEKAWKRADRATLPRFYFDLKKELKNWGNDTSAYTPAISLIIGLRKALEMLLDEGLDNAYKRLDTLARAVRAGTAAMGLKQLAPDSPANSATGVFVPEGVDGARLVKDLRDNYGITFAGGQDHLKGKIVRIAHLGYFDSYDVIVALSALEMALQKHGCNIEMGKGVAAAQKILNERYE</sequence>
<comment type="similarity">
    <text evidence="2">Belongs to the class-V pyridoxal-phosphate-dependent aminotransferase family.</text>
</comment>
<dbReference type="PROSITE" id="PS00595">
    <property type="entry name" value="AA_TRANSFER_CLASS_5"/>
    <property type="match status" value="1"/>
</dbReference>
<evidence type="ECO:0000256" key="1">
    <source>
        <dbReference type="ARBA" id="ARBA00001933"/>
    </source>
</evidence>
<organism evidence="7">
    <name type="scientific">hydrothermal vent metagenome</name>
    <dbReference type="NCBI Taxonomy" id="652676"/>
    <lineage>
        <taxon>unclassified sequences</taxon>
        <taxon>metagenomes</taxon>
        <taxon>ecological metagenomes</taxon>
    </lineage>
</organism>
<feature type="domain" description="Aminotransferase class V" evidence="6">
    <location>
        <begin position="5"/>
        <end position="324"/>
    </location>
</feature>
<dbReference type="InterPro" id="IPR024169">
    <property type="entry name" value="SP_NH2Trfase/AEP_transaminase"/>
</dbReference>
<dbReference type="PANTHER" id="PTHR21152">
    <property type="entry name" value="AMINOTRANSFERASE CLASS V"/>
    <property type="match status" value="1"/>
</dbReference>
<evidence type="ECO:0000313" key="7">
    <source>
        <dbReference type="EMBL" id="VAX23826.1"/>
    </source>
</evidence>
<dbReference type="EC" id="2.6.1.45" evidence="7"/>
<keyword evidence="5" id="KW-0663">Pyridoxal phosphate</keyword>